<name>A0A8H4IN94_9PEZI</name>
<reference evidence="2" key="1">
    <citation type="submission" date="2020-04" db="EMBL/GenBank/DDBJ databases">
        <title>Genome Assembly and Annotation of Botryosphaeria dothidea sdau 11-99, a Latent Pathogen of Apple Fruit Ring Rot in China.</title>
        <authorList>
            <person name="Yu C."/>
            <person name="Diao Y."/>
            <person name="Lu Q."/>
            <person name="Zhao J."/>
            <person name="Cui S."/>
            <person name="Peng C."/>
            <person name="He B."/>
            <person name="Liu H."/>
        </authorList>
    </citation>
    <scope>NUCLEOTIDE SEQUENCE [LARGE SCALE GENOMIC DNA]</scope>
    <source>
        <strain evidence="2">Sdau11-99</strain>
    </source>
</reference>
<dbReference type="PANTHER" id="PTHR43544">
    <property type="entry name" value="SHORT-CHAIN DEHYDROGENASE/REDUCTASE"/>
    <property type="match status" value="1"/>
</dbReference>
<organism evidence="2 3">
    <name type="scientific">Botryosphaeria dothidea</name>
    <dbReference type="NCBI Taxonomy" id="55169"/>
    <lineage>
        <taxon>Eukaryota</taxon>
        <taxon>Fungi</taxon>
        <taxon>Dikarya</taxon>
        <taxon>Ascomycota</taxon>
        <taxon>Pezizomycotina</taxon>
        <taxon>Dothideomycetes</taxon>
        <taxon>Dothideomycetes incertae sedis</taxon>
        <taxon>Botryosphaeriales</taxon>
        <taxon>Botryosphaeriaceae</taxon>
        <taxon>Botryosphaeria</taxon>
    </lineage>
</organism>
<evidence type="ECO:0000256" key="1">
    <source>
        <dbReference type="ARBA" id="ARBA00006484"/>
    </source>
</evidence>
<sequence length="278" mass="29744">MPPSRPWTLVAPASRGIGRALTQHILQTTRAPVVATARGDPDRAREGILAGLKQGGSDAQARLKVIPMDFLDEDSIAAAAQACAQRFPSKERWHLHLAFCVPGLLFPEKAPAQVAAADALLALRTNALGPLLAIKHFSPFLPRKSTQFADPEGGPDAYEGLSTQAAVWATMSARVGSISDNGLGGWYSYRASKAAVNQLTKTFDNHLKTSAGSNAMAVALHPGTVKTGLSKEFWGNVKEEKLFSPEFAAERLVGVVKGLGVERGRGRCWDWKGEEVPP</sequence>
<dbReference type="InterPro" id="IPR002347">
    <property type="entry name" value="SDR_fam"/>
</dbReference>
<dbReference type="Proteomes" id="UP000572817">
    <property type="component" value="Unassembled WGS sequence"/>
</dbReference>
<dbReference type="SUPFAM" id="SSF51735">
    <property type="entry name" value="NAD(P)-binding Rossmann-fold domains"/>
    <property type="match status" value="1"/>
</dbReference>
<keyword evidence="3" id="KW-1185">Reference proteome</keyword>
<gene>
    <name evidence="2" type="ORF">GTA08_BOTSDO07591</name>
</gene>
<dbReference type="OrthoDB" id="5296at2759"/>
<comment type="similarity">
    <text evidence="1">Belongs to the short-chain dehydrogenases/reductases (SDR) family.</text>
</comment>
<dbReference type="PANTHER" id="PTHR43544:SF12">
    <property type="entry name" value="NAD(P)-BINDING ROSSMANN-FOLD SUPERFAMILY PROTEIN"/>
    <property type="match status" value="1"/>
</dbReference>
<dbReference type="InterPro" id="IPR051468">
    <property type="entry name" value="Fungal_SecMetab_SDRs"/>
</dbReference>
<dbReference type="GO" id="GO:0016491">
    <property type="term" value="F:oxidoreductase activity"/>
    <property type="evidence" value="ECO:0007669"/>
    <property type="project" value="TreeGrafter"/>
</dbReference>
<protein>
    <submittedName>
        <fullName evidence="2">C-factor</fullName>
    </submittedName>
</protein>
<evidence type="ECO:0000313" key="3">
    <source>
        <dbReference type="Proteomes" id="UP000572817"/>
    </source>
</evidence>
<dbReference type="EMBL" id="WWBZ02000051">
    <property type="protein sequence ID" value="KAF4304655.1"/>
    <property type="molecule type" value="Genomic_DNA"/>
</dbReference>
<dbReference type="Gene3D" id="3.40.50.720">
    <property type="entry name" value="NAD(P)-binding Rossmann-like Domain"/>
    <property type="match status" value="1"/>
</dbReference>
<comment type="caution">
    <text evidence="2">The sequence shown here is derived from an EMBL/GenBank/DDBJ whole genome shotgun (WGS) entry which is preliminary data.</text>
</comment>
<proteinExistence type="inferred from homology"/>
<dbReference type="GO" id="GO:0005737">
    <property type="term" value="C:cytoplasm"/>
    <property type="evidence" value="ECO:0007669"/>
    <property type="project" value="TreeGrafter"/>
</dbReference>
<dbReference type="InterPro" id="IPR036291">
    <property type="entry name" value="NAD(P)-bd_dom_sf"/>
</dbReference>
<accession>A0A8H4IN94</accession>
<dbReference type="AlphaFoldDB" id="A0A8H4IN94"/>
<dbReference type="PRINTS" id="PR00081">
    <property type="entry name" value="GDHRDH"/>
</dbReference>
<evidence type="ECO:0000313" key="2">
    <source>
        <dbReference type="EMBL" id="KAF4304655.1"/>
    </source>
</evidence>